<reference evidence="2" key="1">
    <citation type="submission" date="2024-07" db="EMBL/GenBank/DDBJ databases">
        <title>Two chromosome-level genome assemblies of Korean endemic species Abeliophyllum distichum and Forsythia ovata (Oleaceae).</title>
        <authorList>
            <person name="Jang H."/>
        </authorList>
    </citation>
    <scope>NUCLEOTIDE SEQUENCE [LARGE SCALE GENOMIC DNA]</scope>
</reference>
<protein>
    <submittedName>
        <fullName evidence="1">Uncharacterized protein</fullName>
    </submittedName>
</protein>
<dbReference type="EMBL" id="JBFOLJ010000008">
    <property type="protein sequence ID" value="KAL2516022.1"/>
    <property type="molecule type" value="Genomic_DNA"/>
</dbReference>
<dbReference type="Proteomes" id="UP001604277">
    <property type="component" value="Unassembled WGS sequence"/>
</dbReference>
<name>A0ABD1TTG9_9LAMI</name>
<keyword evidence="2" id="KW-1185">Reference proteome</keyword>
<proteinExistence type="predicted"/>
<dbReference type="AlphaFoldDB" id="A0ABD1TTG9"/>
<evidence type="ECO:0000313" key="1">
    <source>
        <dbReference type="EMBL" id="KAL2516022.1"/>
    </source>
</evidence>
<comment type="caution">
    <text evidence="1">The sequence shown here is derived from an EMBL/GenBank/DDBJ whole genome shotgun (WGS) entry which is preliminary data.</text>
</comment>
<gene>
    <name evidence="1" type="ORF">Fot_29993</name>
</gene>
<organism evidence="1 2">
    <name type="scientific">Forsythia ovata</name>
    <dbReference type="NCBI Taxonomy" id="205694"/>
    <lineage>
        <taxon>Eukaryota</taxon>
        <taxon>Viridiplantae</taxon>
        <taxon>Streptophyta</taxon>
        <taxon>Embryophyta</taxon>
        <taxon>Tracheophyta</taxon>
        <taxon>Spermatophyta</taxon>
        <taxon>Magnoliopsida</taxon>
        <taxon>eudicotyledons</taxon>
        <taxon>Gunneridae</taxon>
        <taxon>Pentapetalae</taxon>
        <taxon>asterids</taxon>
        <taxon>lamiids</taxon>
        <taxon>Lamiales</taxon>
        <taxon>Oleaceae</taxon>
        <taxon>Forsythieae</taxon>
        <taxon>Forsythia</taxon>
    </lineage>
</organism>
<sequence length="114" mass="12264">MPTPRVFYPCADDGISSGPFVSMPTHVATSVITQKIEAATQEKIAGLSVWPAVSLKEKGFKTMGDLYSKLYLSIQLKIMGAGMGQSLSTKIYGATQSSVRCAVKEESHHPPKFA</sequence>
<accession>A0ABD1TTG9</accession>
<evidence type="ECO:0000313" key="2">
    <source>
        <dbReference type="Proteomes" id="UP001604277"/>
    </source>
</evidence>